<evidence type="ECO:0000256" key="7">
    <source>
        <dbReference type="HAMAP-Rule" id="MF_01235"/>
    </source>
</evidence>
<gene>
    <name evidence="7" type="primary">nanE</name>
    <name evidence="8" type="ORF">SAMN06295960_2512</name>
</gene>
<keyword evidence="5 7" id="KW-0413">Isomerase</keyword>
<comment type="function">
    <text evidence="2 7">Converts N-acetylmannosamine-6-phosphate (ManNAc-6-P) to N-acetylglucosamine-6-phosphate (GlcNAc-6-P).</text>
</comment>
<dbReference type="GO" id="GO:0047465">
    <property type="term" value="F:N-acylglucosamine-6-phosphate 2-epimerase activity"/>
    <property type="evidence" value="ECO:0007669"/>
    <property type="project" value="UniProtKB-EC"/>
</dbReference>
<name>A0A1X7KMY8_9BACL</name>
<dbReference type="GO" id="GO:0006053">
    <property type="term" value="P:N-acetylmannosamine catabolic process"/>
    <property type="evidence" value="ECO:0007669"/>
    <property type="project" value="TreeGrafter"/>
</dbReference>
<evidence type="ECO:0000256" key="2">
    <source>
        <dbReference type="ARBA" id="ARBA00002147"/>
    </source>
</evidence>
<dbReference type="GO" id="GO:0005829">
    <property type="term" value="C:cytosol"/>
    <property type="evidence" value="ECO:0007669"/>
    <property type="project" value="TreeGrafter"/>
</dbReference>
<dbReference type="EMBL" id="FXAZ01000003">
    <property type="protein sequence ID" value="SMG42565.1"/>
    <property type="molecule type" value="Genomic_DNA"/>
</dbReference>
<protein>
    <recommendedName>
        <fullName evidence="7">Putative N-acetylmannosamine-6-phosphate 2-epimerase</fullName>
        <ecNumber evidence="7">5.1.3.9</ecNumber>
    </recommendedName>
    <alternativeName>
        <fullName evidence="7">ManNAc-6-P epimerase</fullName>
    </alternativeName>
</protein>
<comment type="catalytic activity">
    <reaction evidence="1 7">
        <text>an N-acyl-D-glucosamine 6-phosphate = an N-acyl-D-mannosamine 6-phosphate</text>
        <dbReference type="Rhea" id="RHEA:23932"/>
        <dbReference type="ChEBI" id="CHEBI:57599"/>
        <dbReference type="ChEBI" id="CHEBI:57666"/>
        <dbReference type="EC" id="5.1.3.9"/>
    </reaction>
</comment>
<dbReference type="HAMAP" id="MF_01235">
    <property type="entry name" value="ManNAc6P_epimer"/>
    <property type="match status" value="1"/>
</dbReference>
<dbReference type="GO" id="GO:0005975">
    <property type="term" value="P:carbohydrate metabolic process"/>
    <property type="evidence" value="ECO:0007669"/>
    <property type="project" value="UniProtKB-UniRule"/>
</dbReference>
<dbReference type="CDD" id="cd04729">
    <property type="entry name" value="NanE"/>
    <property type="match status" value="1"/>
</dbReference>
<keyword evidence="6 7" id="KW-0119">Carbohydrate metabolism</keyword>
<dbReference type="PANTHER" id="PTHR36204">
    <property type="entry name" value="N-ACETYLMANNOSAMINE-6-PHOSPHATE 2-EPIMERASE-RELATED"/>
    <property type="match status" value="1"/>
</dbReference>
<keyword evidence="9" id="KW-1185">Reference proteome</keyword>
<evidence type="ECO:0000313" key="9">
    <source>
        <dbReference type="Proteomes" id="UP000193834"/>
    </source>
</evidence>
<dbReference type="Gene3D" id="3.20.20.70">
    <property type="entry name" value="Aldolase class I"/>
    <property type="match status" value="1"/>
</dbReference>
<proteinExistence type="inferred from homology"/>
<evidence type="ECO:0000256" key="3">
    <source>
        <dbReference type="ARBA" id="ARBA00005081"/>
    </source>
</evidence>
<reference evidence="8 9" key="1">
    <citation type="submission" date="2017-04" db="EMBL/GenBank/DDBJ databases">
        <authorList>
            <person name="Afonso C.L."/>
            <person name="Miller P.J."/>
            <person name="Scott M.A."/>
            <person name="Spackman E."/>
            <person name="Goraichik I."/>
            <person name="Dimitrov K.M."/>
            <person name="Suarez D.L."/>
            <person name="Swayne D.E."/>
        </authorList>
    </citation>
    <scope>NUCLEOTIDE SEQUENCE [LARGE SCALE GENOMIC DNA]</scope>
    <source>
        <strain evidence="8 9">11</strain>
    </source>
</reference>
<dbReference type="EC" id="5.1.3.9" evidence="7"/>
<dbReference type="Proteomes" id="UP000193834">
    <property type="component" value="Unassembled WGS sequence"/>
</dbReference>
<dbReference type="STRING" id="1852522.SAMN06295960_2512"/>
<dbReference type="AlphaFoldDB" id="A0A1X7KMY8"/>
<evidence type="ECO:0000256" key="5">
    <source>
        <dbReference type="ARBA" id="ARBA00023235"/>
    </source>
</evidence>
<dbReference type="UniPathway" id="UPA00629">
    <property type="reaction ID" value="UER00682"/>
</dbReference>
<dbReference type="GO" id="GO:0019262">
    <property type="term" value="P:N-acetylneuraminate catabolic process"/>
    <property type="evidence" value="ECO:0007669"/>
    <property type="project" value="UniProtKB-UniRule"/>
</dbReference>
<comment type="similarity">
    <text evidence="4 7">Belongs to the NanE family.</text>
</comment>
<evidence type="ECO:0000256" key="6">
    <source>
        <dbReference type="ARBA" id="ARBA00023277"/>
    </source>
</evidence>
<evidence type="ECO:0000313" key="8">
    <source>
        <dbReference type="EMBL" id="SMG42565.1"/>
    </source>
</evidence>
<dbReference type="InterPro" id="IPR011060">
    <property type="entry name" value="RibuloseP-bd_barrel"/>
</dbReference>
<evidence type="ECO:0000256" key="4">
    <source>
        <dbReference type="ARBA" id="ARBA00007439"/>
    </source>
</evidence>
<dbReference type="InterPro" id="IPR013785">
    <property type="entry name" value="Aldolase_TIM"/>
</dbReference>
<dbReference type="PANTHER" id="PTHR36204:SF1">
    <property type="entry name" value="N-ACETYLMANNOSAMINE-6-PHOSPHATE 2-EPIMERASE-RELATED"/>
    <property type="match status" value="1"/>
</dbReference>
<dbReference type="Pfam" id="PF04131">
    <property type="entry name" value="NanE"/>
    <property type="match status" value="1"/>
</dbReference>
<comment type="pathway">
    <text evidence="3 7">Amino-sugar metabolism; N-acetylneuraminate degradation; D-fructose 6-phosphate from N-acetylneuraminate: step 3/5.</text>
</comment>
<dbReference type="SUPFAM" id="SSF51366">
    <property type="entry name" value="Ribulose-phoshate binding barrel"/>
    <property type="match status" value="1"/>
</dbReference>
<accession>A0A1X7KMY8</accession>
<dbReference type="InterPro" id="IPR007260">
    <property type="entry name" value="NanE"/>
</dbReference>
<organism evidence="8 9">
    <name type="scientific">Paenibacillus aquistagni</name>
    <dbReference type="NCBI Taxonomy" id="1852522"/>
    <lineage>
        <taxon>Bacteria</taxon>
        <taxon>Bacillati</taxon>
        <taxon>Bacillota</taxon>
        <taxon>Bacilli</taxon>
        <taxon>Bacillales</taxon>
        <taxon>Paenibacillaceae</taxon>
        <taxon>Paenibacillus</taxon>
    </lineage>
</organism>
<evidence type="ECO:0000256" key="1">
    <source>
        <dbReference type="ARBA" id="ARBA00000056"/>
    </source>
</evidence>
<dbReference type="NCBIfam" id="NF002231">
    <property type="entry name" value="PRK01130.1"/>
    <property type="match status" value="1"/>
</dbReference>
<sequence>MMRQMITRRGLVVSCQAYQGEPLFGADHMAEMALAAELGGAIGIRANGTADIAAIKQKVDIPVIGLVKQQIGNGPVYITPTLQTAIAAYEAGADIVAIDGTGRERPDGKTLQEVVEALHHRNIAVMADISTVEEGLYAAQLGVQYISTTLSGYTPYSPQCVEPDIELVRKLAQKTAIPVVAEGRFRRSMDMVEALEAGAQFVVVGSAITRPQFLTEHYWKAMQDTVKL</sequence>